<evidence type="ECO:0000313" key="2">
    <source>
        <dbReference type="EMBL" id="CAA0822478.1"/>
    </source>
</evidence>
<feature type="compositionally biased region" description="Polar residues" evidence="1">
    <location>
        <begin position="225"/>
        <end position="235"/>
    </location>
</feature>
<gene>
    <name evidence="2" type="ORF">SHERM_19949</name>
</gene>
<accession>A0A9N7MZ15</accession>
<feature type="compositionally biased region" description="Basic and acidic residues" evidence="1">
    <location>
        <begin position="369"/>
        <end position="395"/>
    </location>
</feature>
<name>A0A9N7MZ15_STRHE</name>
<evidence type="ECO:0000313" key="3">
    <source>
        <dbReference type="Proteomes" id="UP001153555"/>
    </source>
</evidence>
<protein>
    <submittedName>
        <fullName evidence="2">Chaperone DnaJ-domain superfamily protein</fullName>
    </submittedName>
</protein>
<feature type="compositionally biased region" description="Polar residues" evidence="1">
    <location>
        <begin position="423"/>
        <end position="433"/>
    </location>
</feature>
<reference evidence="2" key="1">
    <citation type="submission" date="2019-12" db="EMBL/GenBank/DDBJ databases">
        <authorList>
            <person name="Scholes J."/>
        </authorList>
    </citation>
    <scope>NUCLEOTIDE SEQUENCE</scope>
</reference>
<dbReference type="Proteomes" id="UP001153555">
    <property type="component" value="Unassembled WGS sequence"/>
</dbReference>
<sequence length="591" mass="66424">MNGISIGHPHPRPCSGGKTLRRCRNYEEGDNVIVIDVDADNFDNVVIVDTPERPPKTRPSEGTNKKDQKWSFTNVICIDDDENCEASHSFDAKAAGFSAGAASSDGESYRVNMKHSAGKESKCGQDVTPPVRLSNCKRTYSGNGSTRNRYGLDFDYESDSTDSDYPDCELVEDSSGKVQEQWEKASSRRKKDLQNSHPAIWYRYSSSRGDHRYNFEMDDVAGQGKTPSGSCTGKFNNRKDPSCSGKEEGFKFCKNRAFGARAEHEPGVNWESPFSCTFPPSEKSHKEFDQSKSASDDVEASEVEPCYSKSKSGAHEDSSCGKSSPAEDEATSYVSKRSFETKGNLREPFSGHCSKNFPDFITDNTNSRENIKSRKLHETGKSKEMDNLMPKRCELKSSTLSSKQTDHSSSLLSGDLGTEFHNIDSQQTPDKSSFRNCINEANVQEDNAASNVELEKDSRSGETLPSGGSCILFVREKQKETDEYKRIMEAEWASRKQALEVQAEEAKRLKRLHKRRVNESKRLLDVERRTKQRVEEVRNSERKDKENMNLKERIREEVRTELKKLEGHNLASLLHSLGIHVGGWPNPAPQE</sequence>
<dbReference type="PANTHER" id="PTHR36335:SF1">
    <property type="entry name" value="CHAPERONE DNAJ-DOMAIN SUPERFAMILY PROTEIN"/>
    <property type="match status" value="1"/>
</dbReference>
<dbReference type="PANTHER" id="PTHR36335">
    <property type="entry name" value="CHAPERONE DNAJ-DOMAIN SUPERFAMILY PROTEIN"/>
    <property type="match status" value="1"/>
</dbReference>
<proteinExistence type="predicted"/>
<feature type="region of interest" description="Disordered" evidence="1">
    <location>
        <begin position="219"/>
        <end position="244"/>
    </location>
</feature>
<dbReference type="AlphaFoldDB" id="A0A9N7MZ15"/>
<feature type="region of interest" description="Disordered" evidence="1">
    <location>
        <begin position="281"/>
        <end position="335"/>
    </location>
</feature>
<evidence type="ECO:0000256" key="1">
    <source>
        <dbReference type="SAM" id="MobiDB-lite"/>
    </source>
</evidence>
<dbReference type="EMBL" id="CACSLK010023397">
    <property type="protein sequence ID" value="CAA0822478.1"/>
    <property type="molecule type" value="Genomic_DNA"/>
</dbReference>
<dbReference type="OrthoDB" id="498970at2759"/>
<comment type="caution">
    <text evidence="2">The sequence shown here is derived from an EMBL/GenBank/DDBJ whole genome shotgun (WGS) entry which is preliminary data.</text>
</comment>
<keyword evidence="3" id="KW-1185">Reference proteome</keyword>
<feature type="non-terminal residue" evidence="2">
    <location>
        <position position="591"/>
    </location>
</feature>
<feature type="region of interest" description="Disordered" evidence="1">
    <location>
        <begin position="356"/>
        <end position="433"/>
    </location>
</feature>
<organism evidence="2 3">
    <name type="scientific">Striga hermonthica</name>
    <name type="common">Purple witchweed</name>
    <name type="synonym">Buchnera hermonthica</name>
    <dbReference type="NCBI Taxonomy" id="68872"/>
    <lineage>
        <taxon>Eukaryota</taxon>
        <taxon>Viridiplantae</taxon>
        <taxon>Streptophyta</taxon>
        <taxon>Embryophyta</taxon>
        <taxon>Tracheophyta</taxon>
        <taxon>Spermatophyta</taxon>
        <taxon>Magnoliopsida</taxon>
        <taxon>eudicotyledons</taxon>
        <taxon>Gunneridae</taxon>
        <taxon>Pentapetalae</taxon>
        <taxon>asterids</taxon>
        <taxon>lamiids</taxon>
        <taxon>Lamiales</taxon>
        <taxon>Orobanchaceae</taxon>
        <taxon>Buchnereae</taxon>
        <taxon>Striga</taxon>
    </lineage>
</organism>
<feature type="region of interest" description="Disordered" evidence="1">
    <location>
        <begin position="448"/>
        <end position="467"/>
    </location>
</feature>